<gene>
    <name evidence="2" type="ORF">OSH07_09870</name>
</gene>
<evidence type="ECO:0000313" key="3">
    <source>
        <dbReference type="Proteomes" id="UP001144805"/>
    </source>
</evidence>
<reference evidence="2" key="1">
    <citation type="submission" date="2022-11" db="EMBL/GenBank/DDBJ databases">
        <title>Biodiversity and phylogenetic relationships of bacteria.</title>
        <authorList>
            <person name="Machado R.A.R."/>
            <person name="Bhat A."/>
            <person name="Loulou A."/>
            <person name="Kallel S."/>
        </authorList>
    </citation>
    <scope>NUCLEOTIDE SEQUENCE</scope>
    <source>
        <strain evidence="2">K-TC2</strain>
    </source>
</reference>
<dbReference type="AlphaFoldDB" id="A0A9X3ILG0"/>
<dbReference type="EMBL" id="JAPKNK010000003">
    <property type="protein sequence ID" value="MCX5569496.1"/>
    <property type="molecule type" value="Genomic_DNA"/>
</dbReference>
<feature type="chain" id="PRO_5040998046" evidence="1">
    <location>
        <begin position="24"/>
        <end position="99"/>
    </location>
</feature>
<protein>
    <submittedName>
        <fullName evidence="2">Uncharacterized protein</fullName>
    </submittedName>
</protein>
<evidence type="ECO:0000313" key="2">
    <source>
        <dbReference type="EMBL" id="MCX5569496.1"/>
    </source>
</evidence>
<sequence length="99" mass="10277">MRYALLATAGLVSALCMGSEAQAKIPLVNATCPKNIEVHADEGGPIYINGKEAELKKFNDSYFEAKGSGVTISLSINPDGSASVSYTGKHGANGVCTVR</sequence>
<organism evidence="2 3">
    <name type="scientific">Kaistia nematophila</name>
    <dbReference type="NCBI Taxonomy" id="2994654"/>
    <lineage>
        <taxon>Bacteria</taxon>
        <taxon>Pseudomonadati</taxon>
        <taxon>Pseudomonadota</taxon>
        <taxon>Alphaproteobacteria</taxon>
        <taxon>Hyphomicrobiales</taxon>
        <taxon>Kaistiaceae</taxon>
        <taxon>Kaistia</taxon>
    </lineage>
</organism>
<accession>A0A9X3ILG0</accession>
<dbReference type="RefSeq" id="WP_266338462.1">
    <property type="nucleotide sequence ID" value="NZ_JAPKNK010000003.1"/>
</dbReference>
<comment type="caution">
    <text evidence="2">The sequence shown here is derived from an EMBL/GenBank/DDBJ whole genome shotgun (WGS) entry which is preliminary data.</text>
</comment>
<keyword evidence="1" id="KW-0732">Signal</keyword>
<keyword evidence="3" id="KW-1185">Reference proteome</keyword>
<feature type="signal peptide" evidence="1">
    <location>
        <begin position="1"/>
        <end position="23"/>
    </location>
</feature>
<dbReference type="Proteomes" id="UP001144805">
    <property type="component" value="Unassembled WGS sequence"/>
</dbReference>
<name>A0A9X3ILG0_9HYPH</name>
<proteinExistence type="predicted"/>
<evidence type="ECO:0000256" key="1">
    <source>
        <dbReference type="SAM" id="SignalP"/>
    </source>
</evidence>